<protein>
    <submittedName>
        <fullName evidence="1">Uncharacterized protein</fullName>
    </submittedName>
</protein>
<comment type="caution">
    <text evidence="1">The sequence shown here is derived from an EMBL/GenBank/DDBJ whole genome shotgun (WGS) entry which is preliminary data.</text>
</comment>
<dbReference type="EMBL" id="JBHUOX010000002">
    <property type="protein sequence ID" value="MFD2999320.1"/>
    <property type="molecule type" value="Genomic_DNA"/>
</dbReference>
<dbReference type="RefSeq" id="WP_377480710.1">
    <property type="nucleotide sequence ID" value="NZ_JBHUOX010000002.1"/>
</dbReference>
<organism evidence="1 2">
    <name type="scientific">Pontibacter toksunensis</name>
    <dbReference type="NCBI Taxonomy" id="1332631"/>
    <lineage>
        <taxon>Bacteria</taxon>
        <taxon>Pseudomonadati</taxon>
        <taxon>Bacteroidota</taxon>
        <taxon>Cytophagia</taxon>
        <taxon>Cytophagales</taxon>
        <taxon>Hymenobacteraceae</taxon>
        <taxon>Pontibacter</taxon>
    </lineage>
</organism>
<reference evidence="2" key="1">
    <citation type="journal article" date="2019" name="Int. J. Syst. Evol. Microbiol.">
        <title>The Global Catalogue of Microorganisms (GCM) 10K type strain sequencing project: providing services to taxonomists for standard genome sequencing and annotation.</title>
        <authorList>
            <consortium name="The Broad Institute Genomics Platform"/>
            <consortium name="The Broad Institute Genome Sequencing Center for Infectious Disease"/>
            <person name="Wu L."/>
            <person name="Ma J."/>
        </authorList>
    </citation>
    <scope>NUCLEOTIDE SEQUENCE [LARGE SCALE GENOMIC DNA]</scope>
    <source>
        <strain evidence="2">KCTC 23984</strain>
    </source>
</reference>
<sequence length="59" mass="6627">MKTLFVLQGSSIVLKTYNEPVQVYPGMKVILKDKEYTVQHANLSLDKDEVAVTVERAST</sequence>
<accession>A0ABW6BPY2</accession>
<name>A0ABW6BPY2_9BACT</name>
<keyword evidence="2" id="KW-1185">Reference proteome</keyword>
<evidence type="ECO:0000313" key="2">
    <source>
        <dbReference type="Proteomes" id="UP001597641"/>
    </source>
</evidence>
<gene>
    <name evidence="1" type="ORF">ACFS7Z_03020</name>
</gene>
<proteinExistence type="predicted"/>
<dbReference type="Proteomes" id="UP001597641">
    <property type="component" value="Unassembled WGS sequence"/>
</dbReference>
<evidence type="ECO:0000313" key="1">
    <source>
        <dbReference type="EMBL" id="MFD2999320.1"/>
    </source>
</evidence>